<dbReference type="GO" id="GO:0009423">
    <property type="term" value="P:chorismate biosynthetic process"/>
    <property type="evidence" value="ECO:0007669"/>
    <property type="project" value="UniProtKB-UniRule"/>
</dbReference>
<dbReference type="GO" id="GO:0008652">
    <property type="term" value="P:amino acid biosynthetic process"/>
    <property type="evidence" value="ECO:0007669"/>
    <property type="project" value="UniProtKB-KW"/>
</dbReference>
<comment type="subcellular location">
    <subcellularLocation>
        <location evidence="11">Cytoplasm</location>
    </subcellularLocation>
</comment>
<evidence type="ECO:0000256" key="2">
    <source>
        <dbReference type="ARBA" id="ARBA00006997"/>
    </source>
</evidence>
<dbReference type="UniPathway" id="UPA00053">
    <property type="reaction ID" value="UER00088"/>
</dbReference>
<comment type="function">
    <text evidence="11">Catalyzes the specific phosphorylation of the 3-hydroxyl group of shikimic acid using ATP as a cosubstrate.</text>
</comment>
<feature type="binding site" evidence="11">
    <location>
        <position position="144"/>
    </location>
    <ligand>
        <name>substrate</name>
    </ligand>
</feature>
<dbReference type="Proteomes" id="UP000036045">
    <property type="component" value="Unassembled WGS sequence"/>
</dbReference>
<dbReference type="Gene3D" id="3.40.50.300">
    <property type="entry name" value="P-loop containing nucleotide triphosphate hydrolases"/>
    <property type="match status" value="1"/>
</dbReference>
<protein>
    <recommendedName>
        <fullName evidence="3 11">Shikimate kinase</fullName>
        <shortName evidence="11">SK</shortName>
        <ecNumber evidence="3 11">2.7.1.71</ecNumber>
    </recommendedName>
</protein>
<comment type="pathway">
    <text evidence="1 11">Metabolic intermediate biosynthesis; chorismate biosynthesis; chorismate from D-erythrose 4-phosphate and phosphoenolpyruvate: step 5/7.</text>
</comment>
<evidence type="ECO:0000313" key="12">
    <source>
        <dbReference type="EMBL" id="KLV26373.1"/>
    </source>
</evidence>
<feature type="binding site" evidence="11">
    <location>
        <position position="65"/>
    </location>
    <ligand>
        <name>substrate</name>
    </ligand>
</feature>
<evidence type="ECO:0000256" key="9">
    <source>
        <dbReference type="ARBA" id="ARBA00023141"/>
    </source>
</evidence>
<feature type="binding site" evidence="11">
    <location>
        <begin position="19"/>
        <end position="24"/>
    </location>
    <ligand>
        <name>ATP</name>
        <dbReference type="ChEBI" id="CHEBI:30616"/>
    </ligand>
</feature>
<sequence length="176" mass="20153">MLQNGSVKEKSIFLIGFMGVGKTTIGKELAKKLQREFVDVDHQIEEEYNMTIPEIFSHYGEAFFRKKEKELIKALSEQKEKVISLGGGAFLQEDIRNACLENGIVIYIDMSFKAWKERIPFIIDSRPVLQGKTDDEVKALFNTRKEIYRNHHLKVTTDGNKVEETVDAIIDSLDLA</sequence>
<comment type="caution">
    <text evidence="11">Lacks conserved residue(s) required for the propagation of feature annotation.</text>
</comment>
<dbReference type="PROSITE" id="PS01128">
    <property type="entry name" value="SHIKIMATE_KINASE"/>
    <property type="match status" value="1"/>
</dbReference>
<dbReference type="InterPro" id="IPR027417">
    <property type="entry name" value="P-loop_NTPase"/>
</dbReference>
<evidence type="ECO:0000256" key="4">
    <source>
        <dbReference type="ARBA" id="ARBA00022605"/>
    </source>
</evidence>
<keyword evidence="6 11" id="KW-0547">Nucleotide-binding</keyword>
<dbReference type="EMBL" id="LDPH01000009">
    <property type="protein sequence ID" value="KLV26373.1"/>
    <property type="molecule type" value="Genomic_DNA"/>
</dbReference>
<evidence type="ECO:0000313" key="13">
    <source>
        <dbReference type="Proteomes" id="UP000036045"/>
    </source>
</evidence>
<keyword evidence="8 11" id="KW-0067">ATP-binding</keyword>
<evidence type="ECO:0000256" key="3">
    <source>
        <dbReference type="ARBA" id="ARBA00012154"/>
    </source>
</evidence>
<keyword evidence="11" id="KW-0479">Metal-binding</keyword>
<dbReference type="GO" id="GO:0004765">
    <property type="term" value="F:shikimate kinase activity"/>
    <property type="evidence" value="ECO:0007669"/>
    <property type="project" value="UniProtKB-UniRule"/>
</dbReference>
<proteinExistence type="inferred from homology"/>
<dbReference type="AlphaFoldDB" id="A0A0J1IKB3"/>
<dbReference type="SUPFAM" id="SSF52540">
    <property type="entry name" value="P-loop containing nucleoside triphosphate hydrolases"/>
    <property type="match status" value="1"/>
</dbReference>
<accession>A0A0J1IKB3</accession>
<comment type="caution">
    <text evidence="12">The sequence shown here is derived from an EMBL/GenBank/DDBJ whole genome shotgun (WGS) entry which is preliminary data.</text>
</comment>
<dbReference type="PANTHER" id="PTHR21087:SF16">
    <property type="entry name" value="SHIKIMATE KINASE 1, CHLOROPLASTIC"/>
    <property type="match status" value="1"/>
</dbReference>
<dbReference type="PATRIC" id="fig|1397.4.peg.5711"/>
<feature type="binding site" evidence="11">
    <location>
        <position position="126"/>
    </location>
    <ligand>
        <name>ATP</name>
        <dbReference type="ChEBI" id="CHEBI:30616"/>
    </ligand>
</feature>
<name>A0A0J1IKB3_NIACI</name>
<evidence type="ECO:0000256" key="1">
    <source>
        <dbReference type="ARBA" id="ARBA00004842"/>
    </source>
</evidence>
<keyword evidence="9 11" id="KW-0057">Aromatic amino acid biosynthesis</keyword>
<gene>
    <name evidence="11" type="primary">aroK</name>
    <name evidence="12" type="ORF">ABW02_11890</name>
</gene>
<dbReference type="CDD" id="cd00464">
    <property type="entry name" value="SK"/>
    <property type="match status" value="1"/>
</dbReference>
<keyword evidence="4 11" id="KW-0028">Amino-acid biosynthesis</keyword>
<dbReference type="EC" id="2.7.1.71" evidence="3 11"/>
<reference evidence="12 13" key="1">
    <citation type="submission" date="2015-05" db="EMBL/GenBank/DDBJ databases">
        <title>Whole genome sequence and identification of bacterial endophytes from Costus igneus.</title>
        <authorList>
            <person name="Lee Y.P."/>
            <person name="Gan H.M."/>
            <person name="Eng W."/>
            <person name="Wheatley M.S."/>
            <person name="Caraballo A."/>
            <person name="Polter S."/>
            <person name="Savka M.A."/>
            <person name="Hudson A.O."/>
        </authorList>
    </citation>
    <scope>NUCLEOTIDE SEQUENCE [LARGE SCALE GENOMIC DNA]</scope>
    <source>
        <strain evidence="12 13">RIT379</strain>
    </source>
</reference>
<evidence type="ECO:0000256" key="5">
    <source>
        <dbReference type="ARBA" id="ARBA00022679"/>
    </source>
</evidence>
<keyword evidence="11" id="KW-0963">Cytoplasm</keyword>
<dbReference type="GO" id="GO:0000287">
    <property type="term" value="F:magnesium ion binding"/>
    <property type="evidence" value="ECO:0007669"/>
    <property type="project" value="UniProtKB-UniRule"/>
</dbReference>
<keyword evidence="7 11" id="KW-0418">Kinase</keyword>
<dbReference type="PANTHER" id="PTHR21087">
    <property type="entry name" value="SHIKIMATE KINASE"/>
    <property type="match status" value="1"/>
</dbReference>
<evidence type="ECO:0000256" key="7">
    <source>
        <dbReference type="ARBA" id="ARBA00022777"/>
    </source>
</evidence>
<feature type="binding site" evidence="11">
    <location>
        <position position="41"/>
    </location>
    <ligand>
        <name>substrate</name>
    </ligand>
</feature>
<dbReference type="RefSeq" id="WP_047942325.1">
    <property type="nucleotide sequence ID" value="NZ_CP053989.1"/>
</dbReference>
<evidence type="ECO:0000256" key="10">
    <source>
        <dbReference type="ARBA" id="ARBA00048567"/>
    </source>
</evidence>
<keyword evidence="5 11" id="KW-0808">Transferase</keyword>
<dbReference type="OrthoDB" id="9800332at2"/>
<evidence type="ECO:0000256" key="11">
    <source>
        <dbReference type="HAMAP-Rule" id="MF_00109"/>
    </source>
</evidence>
<comment type="cofactor">
    <cofactor evidence="11">
        <name>Mg(2+)</name>
        <dbReference type="ChEBI" id="CHEBI:18420"/>
    </cofactor>
    <text evidence="11">Binds 1 Mg(2+) ion per subunit.</text>
</comment>
<organism evidence="12 13">
    <name type="scientific">Niallia circulans</name>
    <name type="common">Bacillus circulans</name>
    <dbReference type="NCBI Taxonomy" id="1397"/>
    <lineage>
        <taxon>Bacteria</taxon>
        <taxon>Bacillati</taxon>
        <taxon>Bacillota</taxon>
        <taxon>Bacilli</taxon>
        <taxon>Bacillales</taxon>
        <taxon>Bacillaceae</taxon>
        <taxon>Niallia</taxon>
    </lineage>
</organism>
<evidence type="ECO:0000256" key="6">
    <source>
        <dbReference type="ARBA" id="ARBA00022741"/>
    </source>
</evidence>
<dbReference type="PRINTS" id="PR01100">
    <property type="entry name" value="SHIKIMTKNASE"/>
</dbReference>
<dbReference type="GO" id="GO:0005524">
    <property type="term" value="F:ATP binding"/>
    <property type="evidence" value="ECO:0007669"/>
    <property type="project" value="UniProtKB-UniRule"/>
</dbReference>
<dbReference type="GO" id="GO:0009073">
    <property type="term" value="P:aromatic amino acid family biosynthetic process"/>
    <property type="evidence" value="ECO:0007669"/>
    <property type="project" value="UniProtKB-KW"/>
</dbReference>
<feature type="binding site" evidence="11">
    <location>
        <position position="23"/>
    </location>
    <ligand>
        <name>Mg(2+)</name>
        <dbReference type="ChEBI" id="CHEBI:18420"/>
    </ligand>
</feature>
<dbReference type="GeneID" id="56351078"/>
<dbReference type="InterPro" id="IPR031322">
    <property type="entry name" value="Shikimate/glucono_kinase"/>
</dbReference>
<dbReference type="GO" id="GO:0005829">
    <property type="term" value="C:cytosol"/>
    <property type="evidence" value="ECO:0007669"/>
    <property type="project" value="TreeGrafter"/>
</dbReference>
<keyword evidence="13" id="KW-1185">Reference proteome</keyword>
<dbReference type="Pfam" id="PF01202">
    <property type="entry name" value="SKI"/>
    <property type="match status" value="1"/>
</dbReference>
<comment type="subunit">
    <text evidence="11">Monomer.</text>
</comment>
<keyword evidence="11" id="KW-0460">Magnesium</keyword>
<dbReference type="InterPro" id="IPR000623">
    <property type="entry name" value="Shikimate_kinase/TSH1"/>
</dbReference>
<comment type="similarity">
    <text evidence="2 11">Belongs to the shikimate kinase family.</text>
</comment>
<dbReference type="HAMAP" id="MF_00109">
    <property type="entry name" value="Shikimate_kinase"/>
    <property type="match status" value="1"/>
</dbReference>
<feature type="binding site" evidence="11">
    <location>
        <position position="87"/>
    </location>
    <ligand>
        <name>substrate</name>
    </ligand>
</feature>
<comment type="catalytic activity">
    <reaction evidence="10 11">
        <text>shikimate + ATP = 3-phosphoshikimate + ADP + H(+)</text>
        <dbReference type="Rhea" id="RHEA:13121"/>
        <dbReference type="ChEBI" id="CHEBI:15378"/>
        <dbReference type="ChEBI" id="CHEBI:30616"/>
        <dbReference type="ChEBI" id="CHEBI:36208"/>
        <dbReference type="ChEBI" id="CHEBI:145989"/>
        <dbReference type="ChEBI" id="CHEBI:456216"/>
        <dbReference type="EC" id="2.7.1.71"/>
    </reaction>
</comment>
<evidence type="ECO:0000256" key="8">
    <source>
        <dbReference type="ARBA" id="ARBA00022840"/>
    </source>
</evidence>
<dbReference type="InterPro" id="IPR023000">
    <property type="entry name" value="Shikimate_kinase_CS"/>
</dbReference>